<dbReference type="GO" id="GO:0004475">
    <property type="term" value="F:mannose-1-phosphate guanylyltransferase (GTP) activity"/>
    <property type="evidence" value="ECO:0007669"/>
    <property type="project" value="UniProtKB-EC"/>
</dbReference>
<feature type="domain" description="Mannose-6-phosphate isomerase type II C-terminal" evidence="2">
    <location>
        <begin position="338"/>
        <end position="442"/>
    </location>
</feature>
<sequence length="445" mass="50369">MNIILLSGGSGKRLWPLSNEVRSKQFLKLLRDENGQLQSMIQRVYNQLCQCNMAENVLVATGKAHVNNIQTQLGDGVKLVIEPERRDTFPAIALASAYLAWKEKRPLNEAAVVLPVDPFAKIGYFEAARSAGEAVEKDICELMLMGAKPTVPTIKYGYMVPSGEIADGVLGIERFYEKPDIETARMLIDNNALWHCGVFAFKLEYVTDILKKQYGFTTYEEVYENYNMLKKTSFDYAVVENAPSMATVVYDGIWKDLGTWNTLTEEMGAESLGNVIMGEETENTNVVNELDIPLVVLGTKNLVIAASPDGILVTDKEKSSYMKPYVDKLDRRPMYEERVWGEYKVLGYDSYKNGQDSLTKHMLIKAGQAISYQRHTHRDEIWTFVDGTGDLLIDGHIRNVRRGDVAYITAGMMHSIRAITDLHFVEVQIGTELIEEDVERFQWTW</sequence>
<proteinExistence type="predicted"/>
<dbReference type="Pfam" id="PF01050">
    <property type="entry name" value="MannoseP_isomer"/>
    <property type="match status" value="1"/>
</dbReference>
<protein>
    <submittedName>
        <fullName evidence="3">Mannose-1-phosphate guanylyltransferase 1</fullName>
        <ecNumber evidence="3">2.7.7.13</ecNumber>
    </submittedName>
</protein>
<dbReference type="GO" id="GO:0009298">
    <property type="term" value="P:GDP-mannose biosynthetic process"/>
    <property type="evidence" value="ECO:0007669"/>
    <property type="project" value="TreeGrafter"/>
</dbReference>
<reference evidence="3" key="1">
    <citation type="submission" date="2019-08" db="EMBL/GenBank/DDBJ databases">
        <authorList>
            <person name="Kucharzyk K."/>
            <person name="Murdoch R.W."/>
            <person name="Higgins S."/>
            <person name="Loffler F."/>
        </authorList>
    </citation>
    <scope>NUCLEOTIDE SEQUENCE</scope>
</reference>
<evidence type="ECO:0000313" key="3">
    <source>
        <dbReference type="EMBL" id="MPM42003.1"/>
    </source>
</evidence>
<dbReference type="PANTHER" id="PTHR46390:SF1">
    <property type="entry name" value="MANNOSE-1-PHOSPHATE GUANYLYLTRANSFERASE"/>
    <property type="match status" value="1"/>
</dbReference>
<dbReference type="InterPro" id="IPR005835">
    <property type="entry name" value="NTP_transferase_dom"/>
</dbReference>
<keyword evidence="3" id="KW-0808">Transferase</keyword>
<evidence type="ECO:0000259" key="2">
    <source>
        <dbReference type="Pfam" id="PF01050"/>
    </source>
</evidence>
<dbReference type="AlphaFoldDB" id="A0A644ZTN2"/>
<dbReference type="GO" id="GO:0005976">
    <property type="term" value="P:polysaccharide metabolic process"/>
    <property type="evidence" value="ECO:0007669"/>
    <property type="project" value="InterPro"/>
</dbReference>
<dbReference type="EC" id="2.7.7.13" evidence="3"/>
<gene>
    <name evidence="3" type="primary">manC1_4</name>
    <name evidence="3" type="ORF">SDC9_88665</name>
</gene>
<dbReference type="Gene3D" id="3.90.550.10">
    <property type="entry name" value="Spore Coat Polysaccharide Biosynthesis Protein SpsA, Chain A"/>
    <property type="match status" value="1"/>
</dbReference>
<dbReference type="Gene3D" id="2.60.120.10">
    <property type="entry name" value="Jelly Rolls"/>
    <property type="match status" value="1"/>
</dbReference>
<comment type="caution">
    <text evidence="3">The sequence shown here is derived from an EMBL/GenBank/DDBJ whole genome shotgun (WGS) entry which is preliminary data.</text>
</comment>
<dbReference type="InterPro" id="IPR051161">
    <property type="entry name" value="Mannose-6P_isomerase_type2"/>
</dbReference>
<evidence type="ECO:0000259" key="1">
    <source>
        <dbReference type="Pfam" id="PF00483"/>
    </source>
</evidence>
<accession>A0A644ZTN2</accession>
<organism evidence="3">
    <name type="scientific">bioreactor metagenome</name>
    <dbReference type="NCBI Taxonomy" id="1076179"/>
    <lineage>
        <taxon>unclassified sequences</taxon>
        <taxon>metagenomes</taxon>
        <taxon>ecological metagenomes</taxon>
    </lineage>
</organism>
<keyword evidence="3" id="KW-0548">Nucleotidyltransferase</keyword>
<dbReference type="SUPFAM" id="SSF51182">
    <property type="entry name" value="RmlC-like cupins"/>
    <property type="match status" value="1"/>
</dbReference>
<dbReference type="CDD" id="cd02213">
    <property type="entry name" value="cupin_PMI_typeII_C"/>
    <property type="match status" value="1"/>
</dbReference>
<name>A0A644ZTN2_9ZZZZ</name>
<dbReference type="InterPro" id="IPR029044">
    <property type="entry name" value="Nucleotide-diphossugar_trans"/>
</dbReference>
<dbReference type="InterPro" id="IPR014710">
    <property type="entry name" value="RmlC-like_jellyroll"/>
</dbReference>
<dbReference type="Pfam" id="PF00483">
    <property type="entry name" value="NTP_transferase"/>
    <property type="match status" value="1"/>
</dbReference>
<dbReference type="InterPro" id="IPR001538">
    <property type="entry name" value="Man6P_isomerase-2_C"/>
</dbReference>
<dbReference type="InterPro" id="IPR011051">
    <property type="entry name" value="RmlC_Cupin_sf"/>
</dbReference>
<feature type="domain" description="Nucleotidyl transferase" evidence="1">
    <location>
        <begin position="4"/>
        <end position="266"/>
    </location>
</feature>
<dbReference type="SUPFAM" id="SSF53448">
    <property type="entry name" value="Nucleotide-diphospho-sugar transferases"/>
    <property type="match status" value="1"/>
</dbReference>
<dbReference type="EMBL" id="VSSQ01009569">
    <property type="protein sequence ID" value="MPM42003.1"/>
    <property type="molecule type" value="Genomic_DNA"/>
</dbReference>
<dbReference type="PANTHER" id="PTHR46390">
    <property type="entry name" value="MANNOSE-1-PHOSPHATE GUANYLYLTRANSFERASE"/>
    <property type="match status" value="1"/>
</dbReference>